<evidence type="ECO:0000313" key="4">
    <source>
        <dbReference type="Proteomes" id="UP001518925"/>
    </source>
</evidence>
<sequence>MLLKQLKALIEDETNPTANLANASALLNQFLNEINWVGFYMTIDNELVLGPFQGLPACVRIPFGKGVCGTAASTKETQRIADVHQFPGHIACDAASNSEIVVPLIKNNEVIGVLDIDSPINDRFDELDQHYLEKFVDVLLQHI</sequence>
<dbReference type="InterPro" id="IPR029016">
    <property type="entry name" value="GAF-like_dom_sf"/>
</dbReference>
<name>A0ABS2DG30_9BACI</name>
<dbReference type="Pfam" id="PF13185">
    <property type="entry name" value="GAF_2"/>
    <property type="match status" value="1"/>
</dbReference>
<keyword evidence="4" id="KW-1185">Reference proteome</keyword>
<gene>
    <name evidence="3" type="ORF">JR050_07050</name>
</gene>
<accession>A0ABS2DG30</accession>
<dbReference type="EMBL" id="JAFELM010000022">
    <property type="protein sequence ID" value="MBM6617432.1"/>
    <property type="molecule type" value="Genomic_DNA"/>
</dbReference>
<dbReference type="PANTHER" id="PTHR21021">
    <property type="entry name" value="GAF/PUTATIVE CYTOSKELETAL PROTEIN"/>
    <property type="match status" value="1"/>
</dbReference>
<dbReference type="PANTHER" id="PTHR21021:SF15">
    <property type="entry name" value="FREE METHIONINE-R-SULFOXIDE REDUCTASE"/>
    <property type="match status" value="1"/>
</dbReference>
<dbReference type="InterPro" id="IPR003018">
    <property type="entry name" value="GAF"/>
</dbReference>
<proteinExistence type="inferred from homology"/>
<dbReference type="Gene3D" id="3.30.450.40">
    <property type="match status" value="1"/>
</dbReference>
<evidence type="ECO:0000313" key="3">
    <source>
        <dbReference type="EMBL" id="MBM6617432.1"/>
    </source>
</evidence>
<dbReference type="Proteomes" id="UP001518925">
    <property type="component" value="Unassembled WGS sequence"/>
</dbReference>
<dbReference type="InterPro" id="IPR051330">
    <property type="entry name" value="Phosphatase_reg/MetRdx"/>
</dbReference>
<protein>
    <submittedName>
        <fullName evidence="3">GAF domain-containing protein</fullName>
    </submittedName>
</protein>
<dbReference type="PROSITE" id="PS01320">
    <property type="entry name" value="UPF0067"/>
    <property type="match status" value="1"/>
</dbReference>
<comment type="caution">
    <text evidence="3">The sequence shown here is derived from an EMBL/GenBank/DDBJ whole genome shotgun (WGS) entry which is preliminary data.</text>
</comment>
<reference evidence="3 4" key="1">
    <citation type="submission" date="2021-02" db="EMBL/GenBank/DDBJ databases">
        <title>Bacillus sp. RD4P76, an endophyte from a halophyte.</title>
        <authorList>
            <person name="Sun J.-Q."/>
        </authorList>
    </citation>
    <scope>NUCLEOTIDE SEQUENCE [LARGE SCALE GENOMIC DNA]</scope>
    <source>
        <strain evidence="3 4">RD4P76</strain>
    </source>
</reference>
<organism evidence="3 4">
    <name type="scientific">Bacillus suaedaesalsae</name>
    <dbReference type="NCBI Taxonomy" id="2810349"/>
    <lineage>
        <taxon>Bacteria</taxon>
        <taxon>Bacillati</taxon>
        <taxon>Bacillota</taxon>
        <taxon>Bacilli</taxon>
        <taxon>Bacillales</taxon>
        <taxon>Bacillaceae</taxon>
        <taxon>Bacillus</taxon>
    </lineage>
</organism>
<feature type="domain" description="GAF" evidence="2">
    <location>
        <begin position="37"/>
        <end position="137"/>
    </location>
</feature>
<evidence type="ECO:0000256" key="1">
    <source>
        <dbReference type="ARBA" id="ARBA00038454"/>
    </source>
</evidence>
<dbReference type="SUPFAM" id="SSF55781">
    <property type="entry name" value="GAF domain-like"/>
    <property type="match status" value="1"/>
</dbReference>
<dbReference type="RefSeq" id="WP_204202909.1">
    <property type="nucleotide sequence ID" value="NZ_JAFELM010000022.1"/>
</dbReference>
<dbReference type="InterPro" id="IPR000614">
    <property type="entry name" value="FRMsr_CS"/>
</dbReference>
<comment type="similarity">
    <text evidence="1">Belongs to the free Met sulfoxide reductase family.</text>
</comment>
<evidence type="ECO:0000259" key="2">
    <source>
        <dbReference type="Pfam" id="PF13185"/>
    </source>
</evidence>